<evidence type="ECO:0000259" key="2">
    <source>
        <dbReference type="SMART" id="SM00256"/>
    </source>
</evidence>
<accession>A0A9N7RTY6</accession>
<name>A0A9N7RTY6_STRHE</name>
<dbReference type="PANTHER" id="PTHR31672:SF10">
    <property type="entry name" value="F-BOX DOMAIN-CONTAINING PROTEIN"/>
    <property type="match status" value="1"/>
</dbReference>
<dbReference type="InterPro" id="IPR015915">
    <property type="entry name" value="Kelch-typ_b-propeller"/>
</dbReference>
<dbReference type="OrthoDB" id="591557at2759"/>
<dbReference type="InterPro" id="IPR001810">
    <property type="entry name" value="F-box_dom"/>
</dbReference>
<dbReference type="Pfam" id="PF07734">
    <property type="entry name" value="FBA_1"/>
    <property type="match status" value="1"/>
</dbReference>
<keyword evidence="4" id="KW-1185">Reference proteome</keyword>
<reference evidence="3" key="1">
    <citation type="submission" date="2019-12" db="EMBL/GenBank/DDBJ databases">
        <authorList>
            <person name="Scholes J."/>
        </authorList>
    </citation>
    <scope>NUCLEOTIDE SEQUENCE</scope>
</reference>
<evidence type="ECO:0000313" key="3">
    <source>
        <dbReference type="EMBL" id="CAA0842403.1"/>
    </source>
</evidence>
<dbReference type="NCBIfam" id="TIGR01640">
    <property type="entry name" value="F_box_assoc_1"/>
    <property type="match status" value="1"/>
</dbReference>
<comment type="caution">
    <text evidence="3">The sequence shown here is derived from an EMBL/GenBank/DDBJ whole genome shotgun (WGS) entry which is preliminary data.</text>
</comment>
<dbReference type="CDD" id="cd22157">
    <property type="entry name" value="F-box_AtFBW1-like"/>
    <property type="match status" value="1"/>
</dbReference>
<dbReference type="InterPro" id="IPR050796">
    <property type="entry name" value="SCF_F-box_component"/>
</dbReference>
<evidence type="ECO:0000256" key="1">
    <source>
        <dbReference type="SAM" id="MobiDB-lite"/>
    </source>
</evidence>
<organism evidence="3 4">
    <name type="scientific">Striga hermonthica</name>
    <name type="common">Purple witchweed</name>
    <name type="synonym">Buchnera hermonthica</name>
    <dbReference type="NCBI Taxonomy" id="68872"/>
    <lineage>
        <taxon>Eukaryota</taxon>
        <taxon>Viridiplantae</taxon>
        <taxon>Streptophyta</taxon>
        <taxon>Embryophyta</taxon>
        <taxon>Tracheophyta</taxon>
        <taxon>Spermatophyta</taxon>
        <taxon>Magnoliopsida</taxon>
        <taxon>eudicotyledons</taxon>
        <taxon>Gunneridae</taxon>
        <taxon>Pentapetalae</taxon>
        <taxon>asterids</taxon>
        <taxon>lamiids</taxon>
        <taxon>Lamiales</taxon>
        <taxon>Orobanchaceae</taxon>
        <taxon>Buchnereae</taxon>
        <taxon>Striga</taxon>
    </lineage>
</organism>
<proteinExistence type="predicted"/>
<dbReference type="Gene3D" id="2.120.10.80">
    <property type="entry name" value="Kelch-type beta propeller"/>
    <property type="match status" value="1"/>
</dbReference>
<dbReference type="InterPro" id="IPR006527">
    <property type="entry name" value="F-box-assoc_dom_typ1"/>
</dbReference>
<dbReference type="Proteomes" id="UP001153555">
    <property type="component" value="Unassembled WGS sequence"/>
</dbReference>
<dbReference type="Pfam" id="PF00646">
    <property type="entry name" value="F-box"/>
    <property type="match status" value="1"/>
</dbReference>
<dbReference type="PANTHER" id="PTHR31672">
    <property type="entry name" value="BNACNNG10540D PROTEIN"/>
    <property type="match status" value="1"/>
</dbReference>
<dbReference type="SMART" id="SM00256">
    <property type="entry name" value="FBOX"/>
    <property type="match status" value="1"/>
</dbReference>
<dbReference type="Gene3D" id="1.20.1280.50">
    <property type="match status" value="1"/>
</dbReference>
<dbReference type="SUPFAM" id="SSF50965">
    <property type="entry name" value="Galactose oxidase, central domain"/>
    <property type="match status" value="1"/>
</dbReference>
<feature type="region of interest" description="Disordered" evidence="1">
    <location>
        <begin position="375"/>
        <end position="396"/>
    </location>
</feature>
<dbReference type="InterPro" id="IPR017451">
    <property type="entry name" value="F-box-assoc_interact_dom"/>
</dbReference>
<feature type="domain" description="F-box" evidence="2">
    <location>
        <begin position="11"/>
        <end position="51"/>
    </location>
</feature>
<dbReference type="EMBL" id="CACSLK010034598">
    <property type="protein sequence ID" value="CAA0842403.1"/>
    <property type="molecule type" value="Genomic_DNA"/>
</dbReference>
<dbReference type="SUPFAM" id="SSF81383">
    <property type="entry name" value="F-box domain"/>
    <property type="match status" value="1"/>
</dbReference>
<dbReference type="InterPro" id="IPR011043">
    <property type="entry name" value="Gal_Oxase/kelch_b-propeller"/>
</dbReference>
<dbReference type="AlphaFoldDB" id="A0A9N7RTY6"/>
<gene>
    <name evidence="3" type="ORF">SHERM_08265</name>
</gene>
<dbReference type="InterPro" id="IPR036047">
    <property type="entry name" value="F-box-like_dom_sf"/>
</dbReference>
<protein>
    <recommendedName>
        <fullName evidence="2">F-box domain-containing protein</fullName>
    </recommendedName>
</protein>
<evidence type="ECO:0000313" key="4">
    <source>
        <dbReference type="Proteomes" id="UP001153555"/>
    </source>
</evidence>
<sequence>MEVMEACPPYLSEDVLVDILARLPIKPLLRLRTVCKSWKSIIGSPEFRSLHLSTKRHSSKVLLTTKYPPPLVPYEPVEWYMLLDNDHHRPADPSWLGPLDFPFEYPCLTCPHIVGSINGLICESVSLTRDTYVQVVISVMLWNPTIRRHVYIPDLTLTNPDKSSIEFGYDPKTDDYKIVVLTFGIFVTVPEYNVYSLNSNAWRRGNILVHPCPDREISFRTTGAFVGGKMHWLLCKADYETGRYSIFSLYSFDVAEEVFEEVALPPQDPATFTFPRVTVLGDSLLVGLASNSTISWTIWVQIATGGWKKMYSVEDPMSLPTVFVCVLKNGELIMDKWRDGDDCSCLSAYDPRARQFKDLEPLPFSQLRQYGATALPGSTSPEATASLAPDLIESPG</sequence>